<dbReference type="InterPro" id="IPR016278">
    <property type="entry name" value="DUSP12"/>
</dbReference>
<dbReference type="InterPro" id="IPR003595">
    <property type="entry name" value="Tyr_Pase_cat"/>
</dbReference>
<dbReference type="GO" id="GO:0008138">
    <property type="term" value="F:protein tyrosine/serine/threonine phosphatase activity"/>
    <property type="evidence" value="ECO:0007669"/>
    <property type="project" value="InterPro"/>
</dbReference>
<dbReference type="GO" id="GO:0004725">
    <property type="term" value="F:protein tyrosine phosphatase activity"/>
    <property type="evidence" value="ECO:0007669"/>
    <property type="project" value="UniProtKB-EC"/>
</dbReference>
<evidence type="ECO:0000256" key="6">
    <source>
        <dbReference type="SAM" id="MobiDB-lite"/>
    </source>
</evidence>
<dbReference type="GO" id="GO:0005634">
    <property type="term" value="C:nucleus"/>
    <property type="evidence" value="ECO:0007669"/>
    <property type="project" value="TreeGrafter"/>
</dbReference>
<keyword evidence="3" id="KW-0378">Hydrolase</keyword>
<feature type="active site" description="Phosphocysteine intermediate" evidence="5">
    <location>
        <position position="126"/>
    </location>
</feature>
<keyword evidence="10" id="KW-1185">Reference proteome</keyword>
<dbReference type="InterPro" id="IPR016130">
    <property type="entry name" value="Tyr_Pase_AS"/>
</dbReference>
<dbReference type="Proteomes" id="UP000192578">
    <property type="component" value="Unassembled WGS sequence"/>
</dbReference>
<dbReference type="InterPro" id="IPR020422">
    <property type="entry name" value="TYR_PHOSPHATASE_DUAL_dom"/>
</dbReference>
<evidence type="ECO:0000259" key="7">
    <source>
        <dbReference type="PROSITE" id="PS50054"/>
    </source>
</evidence>
<gene>
    <name evidence="9" type="ORF">BV898_00202</name>
</gene>
<protein>
    <recommendedName>
        <fullName evidence="2">protein-tyrosine-phosphatase</fullName>
        <ecNumber evidence="2">3.1.3.48</ecNumber>
    </recommendedName>
</protein>
<feature type="compositionally biased region" description="Polar residues" evidence="6">
    <location>
        <begin position="38"/>
        <end position="57"/>
    </location>
</feature>
<dbReference type="PANTHER" id="PTHR45848">
    <property type="entry name" value="DUAL SPECIFICITY PROTEIN PHOSPHATASE 12 FAMILY MEMBER"/>
    <property type="match status" value="1"/>
</dbReference>
<evidence type="ECO:0000259" key="8">
    <source>
        <dbReference type="PROSITE" id="PS50056"/>
    </source>
</evidence>
<feature type="domain" description="Tyrosine specific protein phosphatases" evidence="8">
    <location>
        <begin position="99"/>
        <end position="163"/>
    </location>
</feature>
<evidence type="ECO:0000256" key="2">
    <source>
        <dbReference type="ARBA" id="ARBA00013064"/>
    </source>
</evidence>
<name>A0A1W0XF20_HYPEX</name>
<dbReference type="CDD" id="cd14498">
    <property type="entry name" value="DSP"/>
    <property type="match status" value="1"/>
</dbReference>
<dbReference type="PROSITE" id="PS50054">
    <property type="entry name" value="TYR_PHOSPHATASE_DUAL"/>
    <property type="match status" value="1"/>
</dbReference>
<evidence type="ECO:0000313" key="10">
    <source>
        <dbReference type="Proteomes" id="UP000192578"/>
    </source>
</evidence>
<dbReference type="OrthoDB" id="2017893at2759"/>
<evidence type="ECO:0000256" key="4">
    <source>
        <dbReference type="ARBA" id="ARBA00022912"/>
    </source>
</evidence>
<dbReference type="PIRSF" id="PIRSF000941">
    <property type="entry name" value="DUSP12"/>
    <property type="match status" value="1"/>
</dbReference>
<dbReference type="SMART" id="SM00404">
    <property type="entry name" value="PTPc_motif"/>
    <property type="match status" value="1"/>
</dbReference>
<dbReference type="EC" id="3.1.3.48" evidence="2"/>
<dbReference type="AlphaFoldDB" id="A0A1W0XF20"/>
<dbReference type="InterPro" id="IPR029021">
    <property type="entry name" value="Prot-tyrosine_phosphatase-like"/>
</dbReference>
<keyword evidence="4" id="KW-0904">Protein phosphatase</keyword>
<dbReference type="InterPro" id="IPR000387">
    <property type="entry name" value="Tyr_Pase_dom"/>
</dbReference>
<dbReference type="InterPro" id="IPR000340">
    <property type="entry name" value="Dual-sp_phosphatase_cat-dom"/>
</dbReference>
<reference evidence="10" key="1">
    <citation type="submission" date="2017-01" db="EMBL/GenBank/DDBJ databases">
        <title>Comparative genomics of anhydrobiosis in the tardigrade Hypsibius dujardini.</title>
        <authorList>
            <person name="Yoshida Y."/>
            <person name="Koutsovoulos G."/>
            <person name="Laetsch D."/>
            <person name="Stevens L."/>
            <person name="Kumar S."/>
            <person name="Horikawa D."/>
            <person name="Ishino K."/>
            <person name="Komine S."/>
            <person name="Tomita M."/>
            <person name="Blaxter M."/>
            <person name="Arakawa K."/>
        </authorList>
    </citation>
    <scope>NUCLEOTIDE SEQUENCE [LARGE SCALE GENOMIC DNA]</scope>
    <source>
        <strain evidence="10">Z151</strain>
    </source>
</reference>
<evidence type="ECO:0000256" key="5">
    <source>
        <dbReference type="PIRSR" id="PIRSR000941-50"/>
    </source>
</evidence>
<dbReference type="PANTHER" id="PTHR45848:SF4">
    <property type="entry name" value="DUAL SPECIFICITY PROTEIN PHOSPHATASE 12"/>
    <property type="match status" value="1"/>
</dbReference>
<accession>A0A1W0XF20</accession>
<organism evidence="9 10">
    <name type="scientific">Hypsibius exemplaris</name>
    <name type="common">Freshwater tardigrade</name>
    <dbReference type="NCBI Taxonomy" id="2072580"/>
    <lineage>
        <taxon>Eukaryota</taxon>
        <taxon>Metazoa</taxon>
        <taxon>Ecdysozoa</taxon>
        <taxon>Tardigrada</taxon>
        <taxon>Eutardigrada</taxon>
        <taxon>Parachela</taxon>
        <taxon>Hypsibioidea</taxon>
        <taxon>Hypsibiidae</taxon>
        <taxon>Hypsibius</taxon>
    </lineage>
</organism>
<comment type="caution">
    <text evidence="9">The sequence shown here is derived from an EMBL/GenBank/DDBJ whole genome shotgun (WGS) entry which is preliminary data.</text>
</comment>
<sequence>MEERLLKDDLFCLVERNLLIGSYQSICLLQERSQITHESTNSHSPTKYADVSTTTEPSNRELEASKAAVLTVDSRKLPKDLVDTFAAYKYISVDDSLQFEFIRYFDECCAFIEDQRTLGKDVLVHCNAGLSRSATIVTAYLMKEHGVDVKDALDRLRKARSAIEPNSNFHQQLLLYQGMGCKLDSSNPSYRQWRLRLLTQTGFPVVEIETLLAAGPDSGSSDLFCYRLCRCPLFGLANQLTHPVKHAASADGDTSEPPYSIASSACVQREIFIEPVAWMKDEIMQTEGKLNCPQCAKKVGAFSWFGEKCPCGVFVTPAFHMDKGKVEIRRAIPR</sequence>
<feature type="region of interest" description="Disordered" evidence="6">
    <location>
        <begin position="38"/>
        <end position="62"/>
    </location>
</feature>
<proteinExistence type="inferred from homology"/>
<dbReference type="SUPFAM" id="SSF52799">
    <property type="entry name" value="(Phosphotyrosine protein) phosphatases II"/>
    <property type="match status" value="1"/>
</dbReference>
<dbReference type="PROSITE" id="PS50056">
    <property type="entry name" value="TYR_PHOSPHATASE_2"/>
    <property type="match status" value="1"/>
</dbReference>
<evidence type="ECO:0000256" key="1">
    <source>
        <dbReference type="ARBA" id="ARBA00008601"/>
    </source>
</evidence>
<dbReference type="Pfam" id="PF00782">
    <property type="entry name" value="DSPc"/>
    <property type="match status" value="1"/>
</dbReference>
<dbReference type="PROSITE" id="PS00383">
    <property type="entry name" value="TYR_PHOSPHATASE_1"/>
    <property type="match status" value="1"/>
</dbReference>
<feature type="domain" description="Tyrosine-protein phosphatase" evidence="7">
    <location>
        <begin position="37"/>
        <end position="182"/>
    </location>
</feature>
<dbReference type="Gene3D" id="3.90.190.10">
    <property type="entry name" value="Protein tyrosine phosphatase superfamily"/>
    <property type="match status" value="1"/>
</dbReference>
<comment type="similarity">
    <text evidence="1">Belongs to the protein-tyrosine phosphatase family. Non-receptor class dual specificity subfamily.</text>
</comment>
<dbReference type="EMBL" id="MTYJ01000001">
    <property type="protein sequence ID" value="OQV26074.1"/>
    <property type="molecule type" value="Genomic_DNA"/>
</dbReference>
<dbReference type="SMART" id="SM00195">
    <property type="entry name" value="DSPc"/>
    <property type="match status" value="1"/>
</dbReference>
<evidence type="ECO:0000313" key="9">
    <source>
        <dbReference type="EMBL" id="OQV26074.1"/>
    </source>
</evidence>
<evidence type="ECO:0000256" key="3">
    <source>
        <dbReference type="ARBA" id="ARBA00022801"/>
    </source>
</evidence>